<evidence type="ECO:0000259" key="1">
    <source>
        <dbReference type="Pfam" id="PF12680"/>
    </source>
</evidence>
<dbReference type="EMBL" id="JAGINU010000001">
    <property type="protein sequence ID" value="MBP2366637.1"/>
    <property type="molecule type" value="Genomic_DNA"/>
</dbReference>
<dbReference type="Proteomes" id="UP001519295">
    <property type="component" value="Unassembled WGS sequence"/>
</dbReference>
<dbReference type="Gene3D" id="3.10.450.50">
    <property type="match status" value="1"/>
</dbReference>
<proteinExistence type="predicted"/>
<dbReference type="SUPFAM" id="SSF54427">
    <property type="entry name" value="NTF2-like"/>
    <property type="match status" value="1"/>
</dbReference>
<accession>A0ABS4VRT4</accession>
<feature type="domain" description="SnoaL-like" evidence="1">
    <location>
        <begin position="8"/>
        <end position="113"/>
    </location>
</feature>
<dbReference type="RefSeq" id="WP_210026707.1">
    <property type="nucleotide sequence ID" value="NZ_JAGINU010000001.1"/>
</dbReference>
<sequence>MTDFAALAERYVAAFNETDAIARKRLVSDLFTPGCRYVDPLADVTGHDGVDGFLGAAQEQLAGCEFRLLGDVDAHHDRARFRWAAAPAELWAAGGEPPVIGFDVVVVDADGRIDQVHGFLDVFPG</sequence>
<comment type="caution">
    <text evidence="2">The sequence shown here is derived from an EMBL/GenBank/DDBJ whole genome shotgun (WGS) entry which is preliminary data.</text>
</comment>
<evidence type="ECO:0000313" key="3">
    <source>
        <dbReference type="Proteomes" id="UP001519295"/>
    </source>
</evidence>
<keyword evidence="3" id="KW-1185">Reference proteome</keyword>
<evidence type="ECO:0000313" key="2">
    <source>
        <dbReference type="EMBL" id="MBP2366637.1"/>
    </source>
</evidence>
<name>A0ABS4VRT4_9PSEU</name>
<gene>
    <name evidence="2" type="ORF">JOF36_002333</name>
</gene>
<reference evidence="2 3" key="1">
    <citation type="submission" date="2021-03" db="EMBL/GenBank/DDBJ databases">
        <title>Sequencing the genomes of 1000 actinobacteria strains.</title>
        <authorList>
            <person name="Klenk H.-P."/>
        </authorList>
    </citation>
    <scope>NUCLEOTIDE SEQUENCE [LARGE SCALE GENOMIC DNA]</scope>
    <source>
        <strain evidence="2 3">DSM 45256</strain>
    </source>
</reference>
<dbReference type="Pfam" id="PF12680">
    <property type="entry name" value="SnoaL_2"/>
    <property type="match status" value="1"/>
</dbReference>
<dbReference type="InterPro" id="IPR032710">
    <property type="entry name" value="NTF2-like_dom_sf"/>
</dbReference>
<dbReference type="InterPro" id="IPR037401">
    <property type="entry name" value="SnoaL-like"/>
</dbReference>
<organism evidence="2 3">
    <name type="scientific">Pseudonocardia parietis</name>
    <dbReference type="NCBI Taxonomy" id="570936"/>
    <lineage>
        <taxon>Bacteria</taxon>
        <taxon>Bacillati</taxon>
        <taxon>Actinomycetota</taxon>
        <taxon>Actinomycetes</taxon>
        <taxon>Pseudonocardiales</taxon>
        <taxon>Pseudonocardiaceae</taxon>
        <taxon>Pseudonocardia</taxon>
    </lineage>
</organism>
<protein>
    <recommendedName>
        <fullName evidence="1">SnoaL-like domain-containing protein</fullName>
    </recommendedName>
</protein>